<organism evidence="3 4">
    <name type="scientific">Actinophytocola glycyrrhizae</name>
    <dbReference type="NCBI Taxonomy" id="2044873"/>
    <lineage>
        <taxon>Bacteria</taxon>
        <taxon>Bacillati</taxon>
        <taxon>Actinomycetota</taxon>
        <taxon>Actinomycetes</taxon>
        <taxon>Pseudonocardiales</taxon>
        <taxon>Pseudonocardiaceae</taxon>
    </lineage>
</organism>
<dbReference type="EMBL" id="JBHSIS010000002">
    <property type="protein sequence ID" value="MFC4852000.1"/>
    <property type="molecule type" value="Genomic_DNA"/>
</dbReference>
<name>A0ABV9RRS7_9PSEU</name>
<comment type="caution">
    <text evidence="3">The sequence shown here is derived from an EMBL/GenBank/DDBJ whole genome shotgun (WGS) entry which is preliminary data.</text>
</comment>
<feature type="compositionally biased region" description="Low complexity" evidence="1">
    <location>
        <begin position="10"/>
        <end position="26"/>
    </location>
</feature>
<evidence type="ECO:0000313" key="4">
    <source>
        <dbReference type="Proteomes" id="UP001595859"/>
    </source>
</evidence>
<evidence type="ECO:0000256" key="2">
    <source>
        <dbReference type="SAM" id="Phobius"/>
    </source>
</evidence>
<evidence type="ECO:0000256" key="1">
    <source>
        <dbReference type="SAM" id="MobiDB-lite"/>
    </source>
</evidence>
<dbReference type="Proteomes" id="UP001595859">
    <property type="component" value="Unassembled WGS sequence"/>
</dbReference>
<keyword evidence="2" id="KW-0472">Membrane</keyword>
<keyword evidence="4" id="KW-1185">Reference proteome</keyword>
<feature type="compositionally biased region" description="Low complexity" evidence="1">
    <location>
        <begin position="41"/>
        <end position="63"/>
    </location>
</feature>
<proteinExistence type="predicted"/>
<sequence length="411" mass="43343">MADTDPTPEAPASGDATSDTAAADSPQPTPSDDASPKAEEPATPEAETTQPETAATGTAGTASSLGGTVPAWWTWVGRHRKPVLLVAGVLVVGLVATLVAVSVFTRGPRDVVQSYLDAIRAGDTEEALRIAGEPEEDNRLSFLSGDALAEDWSVDKVVERHVTDTTAEVDVTISAGETTQQGRFRLAHGEDGWTIEAPFVEVDLLVRDLDVVELGGVRQAATPDPATATVPVRLFPGVYDLYPSFADRLAFEPSRLVAVPSESRDPAVRFTAGYTLTDAGADAAQRAIDAHVDECATQRVLGPPGCPFDAEENRGVGRMAEVSDVAWTIVNHPEAHFVVRDTTGLDLVVREPGTVRLTGTGVPEEGAARTDFALTCEFGLDNMAVSVREDGFDVAGVLDGRYSSALSTLCF</sequence>
<gene>
    <name evidence="3" type="ORF">ACFPCV_00690</name>
</gene>
<accession>A0ABV9RRS7</accession>
<evidence type="ECO:0008006" key="5">
    <source>
        <dbReference type="Google" id="ProtNLM"/>
    </source>
</evidence>
<feature type="transmembrane region" description="Helical" evidence="2">
    <location>
        <begin position="83"/>
        <end position="104"/>
    </location>
</feature>
<keyword evidence="2" id="KW-1133">Transmembrane helix</keyword>
<keyword evidence="2" id="KW-0812">Transmembrane</keyword>
<dbReference type="RefSeq" id="WP_378053306.1">
    <property type="nucleotide sequence ID" value="NZ_JBHSIS010000002.1"/>
</dbReference>
<feature type="region of interest" description="Disordered" evidence="1">
    <location>
        <begin position="1"/>
        <end position="63"/>
    </location>
</feature>
<reference evidence="4" key="1">
    <citation type="journal article" date="2019" name="Int. J. Syst. Evol. Microbiol.">
        <title>The Global Catalogue of Microorganisms (GCM) 10K type strain sequencing project: providing services to taxonomists for standard genome sequencing and annotation.</title>
        <authorList>
            <consortium name="The Broad Institute Genomics Platform"/>
            <consortium name="The Broad Institute Genome Sequencing Center for Infectious Disease"/>
            <person name="Wu L."/>
            <person name="Ma J."/>
        </authorList>
    </citation>
    <scope>NUCLEOTIDE SEQUENCE [LARGE SCALE GENOMIC DNA]</scope>
    <source>
        <strain evidence="4">ZS-22-S1</strain>
    </source>
</reference>
<evidence type="ECO:0000313" key="3">
    <source>
        <dbReference type="EMBL" id="MFC4852000.1"/>
    </source>
</evidence>
<protein>
    <recommendedName>
        <fullName evidence="5">Outer membrane lipoprotein-sorting protein</fullName>
    </recommendedName>
</protein>